<dbReference type="CDD" id="cd11527">
    <property type="entry name" value="NTP-PPase_dUTPase"/>
    <property type="match status" value="1"/>
</dbReference>
<dbReference type="EMBL" id="AEIG01000037">
    <property type="protein sequence ID" value="EGG29666.1"/>
    <property type="molecule type" value="Genomic_DNA"/>
</dbReference>
<evidence type="ECO:0000313" key="1">
    <source>
        <dbReference type="EMBL" id="EGG29666.1"/>
    </source>
</evidence>
<dbReference type="OrthoDB" id="9775854at2"/>
<reference evidence="1 2" key="1">
    <citation type="journal article" date="2011" name="J. Bacteriol.">
        <title>Genome sequence of strain IMCC3088, a proteorhodopsin-containing marine bacterium belonging to the OM60/NOR5 clade.</title>
        <authorList>
            <person name="Jang Y."/>
            <person name="Oh H.M."/>
            <person name="Kang I."/>
            <person name="Lee K."/>
            <person name="Yang S.J."/>
            <person name="Cho J.C."/>
        </authorList>
    </citation>
    <scope>NUCLEOTIDE SEQUENCE [LARGE SCALE GENOMIC DNA]</scope>
    <source>
        <strain evidence="1 2">IMCC3088</strain>
    </source>
</reference>
<dbReference type="STRING" id="2518989.IMCC3088_1478"/>
<gene>
    <name evidence="1" type="ORF">IMCC3088_1478</name>
</gene>
<dbReference type="Pfam" id="PF08761">
    <property type="entry name" value="dUTPase_2"/>
    <property type="match status" value="1"/>
</dbReference>
<dbReference type="RefSeq" id="WP_009575775.1">
    <property type="nucleotide sequence ID" value="NZ_AEIG01000037.1"/>
</dbReference>
<dbReference type="eggNOG" id="COG4508">
    <property type="taxonomic scope" value="Bacteria"/>
</dbReference>
<dbReference type="SUPFAM" id="SSF101386">
    <property type="entry name" value="all-alpha NTP pyrophosphatases"/>
    <property type="match status" value="1"/>
</dbReference>
<accession>F3L1Y8</accession>
<dbReference type="InterPro" id="IPR014871">
    <property type="entry name" value="dUTPase/dCTP_pyrophosphatase"/>
</dbReference>
<protein>
    <submittedName>
        <fullName evidence="1">Dimeric dUTPase</fullName>
    </submittedName>
</protein>
<evidence type="ECO:0000313" key="2">
    <source>
        <dbReference type="Proteomes" id="UP000005615"/>
    </source>
</evidence>
<comment type="caution">
    <text evidence="1">The sequence shown here is derived from an EMBL/GenBank/DDBJ whole genome shotgun (WGS) entry which is preliminary data.</text>
</comment>
<organism evidence="1 2">
    <name type="scientific">Aequoribacter fuscus</name>
    <dbReference type="NCBI Taxonomy" id="2518989"/>
    <lineage>
        <taxon>Bacteria</taxon>
        <taxon>Pseudomonadati</taxon>
        <taxon>Pseudomonadota</taxon>
        <taxon>Gammaproteobacteria</taxon>
        <taxon>Cellvibrionales</taxon>
        <taxon>Halieaceae</taxon>
        <taxon>Aequoribacter</taxon>
    </lineage>
</organism>
<proteinExistence type="predicted"/>
<sequence length="207" mass="24152">MTPAILTMLRLQDQMNQKVHPDWVSQNYEWYRAVWIECAELMDHVGYKWWKHQECDMDQVQLEVIDIWHFGLSAMFDTAKDFEMMASQIVEAISTHDPVDMDIRTATESLAQHCLQTGGFSVTLFWNLLTAAELDFDALYRSYVGKNVLNFFRQDNGYKEGTYIKQWAGREDNEHLVELVADLDTGAEDFADRLYQALVQRYASCID</sequence>
<dbReference type="AlphaFoldDB" id="F3L1Y8"/>
<name>F3L1Y8_9GAMM</name>
<dbReference type="Gene3D" id="1.10.4010.10">
    <property type="entry name" value="Type II deoxyuridine triphosphatase"/>
    <property type="match status" value="1"/>
</dbReference>
<dbReference type="Proteomes" id="UP000005615">
    <property type="component" value="Unassembled WGS sequence"/>
</dbReference>
<keyword evidence="2" id="KW-1185">Reference proteome</keyword>